<dbReference type="AlphaFoldDB" id="A0A0L6UIW6"/>
<comment type="caution">
    <text evidence="5">The sequence shown here is derived from an EMBL/GenBank/DDBJ whole genome shotgun (WGS) entry which is preliminary data.</text>
</comment>
<keyword evidence="2" id="KW-0479">Metal-binding</keyword>
<dbReference type="Pfam" id="PF13359">
    <property type="entry name" value="DDE_Tnp_4"/>
    <property type="match status" value="1"/>
</dbReference>
<dbReference type="VEuPathDB" id="FungiDB:VP01_5815g1"/>
<dbReference type="GO" id="GO:0046872">
    <property type="term" value="F:metal ion binding"/>
    <property type="evidence" value="ECO:0007669"/>
    <property type="project" value="UniProtKB-KW"/>
</dbReference>
<evidence type="ECO:0000256" key="3">
    <source>
        <dbReference type="SAM" id="MobiDB-lite"/>
    </source>
</evidence>
<organism evidence="5 6">
    <name type="scientific">Puccinia sorghi</name>
    <dbReference type="NCBI Taxonomy" id="27349"/>
    <lineage>
        <taxon>Eukaryota</taxon>
        <taxon>Fungi</taxon>
        <taxon>Dikarya</taxon>
        <taxon>Basidiomycota</taxon>
        <taxon>Pucciniomycotina</taxon>
        <taxon>Pucciniomycetes</taxon>
        <taxon>Pucciniales</taxon>
        <taxon>Pucciniaceae</taxon>
        <taxon>Puccinia</taxon>
    </lineage>
</organism>
<sequence length="120" mass="13782">QQDFNRHLSDKRAFIENSIGLLKNRFQSLKGLRLRLHNDKDLTQITTWIRVHLSCTKACVILHNFILQGSDWDMDEAQDGENLPDVSTREAEAVEAGTPAGKHQREHVMLCAQEFRENNA</sequence>
<proteinExistence type="predicted"/>
<dbReference type="EMBL" id="LAVV01011069">
    <property type="protein sequence ID" value="KNZ48227.1"/>
    <property type="molecule type" value="Genomic_DNA"/>
</dbReference>
<accession>A0A0L6UIW6</accession>
<evidence type="ECO:0000313" key="5">
    <source>
        <dbReference type="EMBL" id="KNZ48227.1"/>
    </source>
</evidence>
<keyword evidence="6" id="KW-1185">Reference proteome</keyword>
<dbReference type="Proteomes" id="UP000037035">
    <property type="component" value="Unassembled WGS sequence"/>
</dbReference>
<reference evidence="5 6" key="1">
    <citation type="submission" date="2015-08" db="EMBL/GenBank/DDBJ databases">
        <title>Next Generation Sequencing and Analysis of the Genome of Puccinia sorghi L Schw, the Causal Agent of Maize Common Rust.</title>
        <authorList>
            <person name="Rochi L."/>
            <person name="Burguener G."/>
            <person name="Darino M."/>
            <person name="Turjanski A."/>
            <person name="Kreff E."/>
            <person name="Dieguez M.J."/>
            <person name="Sacco F."/>
        </authorList>
    </citation>
    <scope>NUCLEOTIDE SEQUENCE [LARGE SCALE GENOMIC DNA]</scope>
    <source>
        <strain evidence="5 6">RO10H11247</strain>
    </source>
</reference>
<feature type="domain" description="DDE Tnp4" evidence="4">
    <location>
        <begin position="1"/>
        <end position="64"/>
    </location>
</feature>
<evidence type="ECO:0000256" key="2">
    <source>
        <dbReference type="ARBA" id="ARBA00022723"/>
    </source>
</evidence>
<feature type="non-terminal residue" evidence="5">
    <location>
        <position position="1"/>
    </location>
</feature>
<dbReference type="OrthoDB" id="2649667at2759"/>
<evidence type="ECO:0000256" key="1">
    <source>
        <dbReference type="ARBA" id="ARBA00001968"/>
    </source>
</evidence>
<evidence type="ECO:0000259" key="4">
    <source>
        <dbReference type="Pfam" id="PF13359"/>
    </source>
</evidence>
<evidence type="ECO:0000313" key="6">
    <source>
        <dbReference type="Proteomes" id="UP000037035"/>
    </source>
</evidence>
<dbReference type="InterPro" id="IPR027806">
    <property type="entry name" value="HARBI1_dom"/>
</dbReference>
<feature type="region of interest" description="Disordered" evidence="3">
    <location>
        <begin position="77"/>
        <end position="104"/>
    </location>
</feature>
<comment type="cofactor">
    <cofactor evidence="1">
        <name>a divalent metal cation</name>
        <dbReference type="ChEBI" id="CHEBI:60240"/>
    </cofactor>
</comment>
<protein>
    <recommendedName>
        <fullName evidence="4">DDE Tnp4 domain-containing protein</fullName>
    </recommendedName>
</protein>
<gene>
    <name evidence="5" type="ORF">VP01_5815g1</name>
</gene>
<name>A0A0L6UIW6_9BASI</name>